<feature type="region of interest" description="Disordered" evidence="1">
    <location>
        <begin position="264"/>
        <end position="292"/>
    </location>
</feature>
<evidence type="ECO:0000256" key="3">
    <source>
        <dbReference type="SAM" id="SignalP"/>
    </source>
</evidence>
<sequence length="334" mass="37385">LNQMAFIILLIALVSVCSGEELISKTICSGESVILFRNVSLDINDTVAFLYKNGANKTLIAMWMSNNPKIAGSYTGKVFLDPEGNVWIRYINASDEAKYLLLHEIGGTARNHYEVNLTVLVAPTTNCKPAIKRVDNTLIASLQGTECGKPEASVQFEDYSYTSYQRPFILQNKALAILFPEQESRTYIACMQTPALRCNIFSNPFNFCAYFDFHNHPPINEEGLTGSTSTYVAVIVTLIFIIAVLVLIDKYCIRRGVLRTCNTNESKHDSQDLQQVPGNGEHEQRPMIPNAGNLQKQHTFDARLRISVVSSHMSTIHESMPSDQPRRGIQYNIP</sequence>
<feature type="transmembrane region" description="Helical" evidence="2">
    <location>
        <begin position="230"/>
        <end position="248"/>
    </location>
</feature>
<evidence type="ECO:0000313" key="4">
    <source>
        <dbReference type="EMBL" id="KAL3885703.1"/>
    </source>
</evidence>
<dbReference type="Gene3D" id="2.60.40.10">
    <property type="entry name" value="Immunoglobulins"/>
    <property type="match status" value="1"/>
</dbReference>
<evidence type="ECO:0000256" key="2">
    <source>
        <dbReference type="SAM" id="Phobius"/>
    </source>
</evidence>
<keyword evidence="2" id="KW-1133">Transmembrane helix</keyword>
<protein>
    <submittedName>
        <fullName evidence="4">Uncharacterized protein</fullName>
    </submittedName>
</protein>
<comment type="caution">
    <text evidence="4">The sequence shown here is derived from an EMBL/GenBank/DDBJ whole genome shotgun (WGS) entry which is preliminary data.</text>
</comment>
<feature type="non-terminal residue" evidence="4">
    <location>
        <position position="1"/>
    </location>
</feature>
<dbReference type="EMBL" id="JBJQND010000002">
    <property type="protein sequence ID" value="KAL3885703.1"/>
    <property type="molecule type" value="Genomic_DNA"/>
</dbReference>
<keyword evidence="3" id="KW-0732">Signal</keyword>
<dbReference type="AlphaFoldDB" id="A0ABD3XL80"/>
<reference evidence="4 5" key="1">
    <citation type="submission" date="2024-11" db="EMBL/GenBank/DDBJ databases">
        <title>Chromosome-level genome assembly of the freshwater bivalve Anodonta woodiana.</title>
        <authorList>
            <person name="Chen X."/>
        </authorList>
    </citation>
    <scope>NUCLEOTIDE SEQUENCE [LARGE SCALE GENOMIC DNA]</scope>
    <source>
        <strain evidence="4">MN2024</strain>
        <tissue evidence="4">Gills</tissue>
    </source>
</reference>
<keyword evidence="2" id="KW-0812">Transmembrane</keyword>
<name>A0ABD3XL80_SINWO</name>
<proteinExistence type="predicted"/>
<feature type="signal peptide" evidence="3">
    <location>
        <begin position="1"/>
        <end position="19"/>
    </location>
</feature>
<feature type="chain" id="PRO_5044820363" evidence="3">
    <location>
        <begin position="20"/>
        <end position="334"/>
    </location>
</feature>
<evidence type="ECO:0000313" key="5">
    <source>
        <dbReference type="Proteomes" id="UP001634394"/>
    </source>
</evidence>
<keyword evidence="5" id="KW-1185">Reference proteome</keyword>
<feature type="region of interest" description="Disordered" evidence="1">
    <location>
        <begin position="315"/>
        <end position="334"/>
    </location>
</feature>
<keyword evidence="2" id="KW-0472">Membrane</keyword>
<gene>
    <name evidence="4" type="ORF">ACJMK2_025749</name>
</gene>
<dbReference type="InterPro" id="IPR013783">
    <property type="entry name" value="Ig-like_fold"/>
</dbReference>
<accession>A0ABD3XL80</accession>
<dbReference type="Proteomes" id="UP001634394">
    <property type="component" value="Unassembled WGS sequence"/>
</dbReference>
<organism evidence="4 5">
    <name type="scientific">Sinanodonta woodiana</name>
    <name type="common">Chinese pond mussel</name>
    <name type="synonym">Anodonta woodiana</name>
    <dbReference type="NCBI Taxonomy" id="1069815"/>
    <lineage>
        <taxon>Eukaryota</taxon>
        <taxon>Metazoa</taxon>
        <taxon>Spiralia</taxon>
        <taxon>Lophotrochozoa</taxon>
        <taxon>Mollusca</taxon>
        <taxon>Bivalvia</taxon>
        <taxon>Autobranchia</taxon>
        <taxon>Heteroconchia</taxon>
        <taxon>Palaeoheterodonta</taxon>
        <taxon>Unionida</taxon>
        <taxon>Unionoidea</taxon>
        <taxon>Unionidae</taxon>
        <taxon>Unioninae</taxon>
        <taxon>Sinanodonta</taxon>
    </lineage>
</organism>
<evidence type="ECO:0000256" key="1">
    <source>
        <dbReference type="SAM" id="MobiDB-lite"/>
    </source>
</evidence>